<organism evidence="1">
    <name type="scientific">marine metagenome</name>
    <dbReference type="NCBI Taxonomy" id="408172"/>
    <lineage>
        <taxon>unclassified sequences</taxon>
        <taxon>metagenomes</taxon>
        <taxon>ecological metagenomes</taxon>
    </lineage>
</organism>
<accession>A0A382DMB9</accession>
<reference evidence="1" key="1">
    <citation type="submission" date="2018-05" db="EMBL/GenBank/DDBJ databases">
        <authorList>
            <person name="Lanie J.A."/>
            <person name="Ng W.-L."/>
            <person name="Kazmierczak K.M."/>
            <person name="Andrzejewski T.M."/>
            <person name="Davidsen T.M."/>
            <person name="Wayne K.J."/>
            <person name="Tettelin H."/>
            <person name="Glass J.I."/>
            <person name="Rusch D."/>
            <person name="Podicherti R."/>
            <person name="Tsui H.-C.T."/>
            <person name="Winkler M.E."/>
        </authorList>
    </citation>
    <scope>NUCLEOTIDE SEQUENCE</scope>
</reference>
<proteinExistence type="predicted"/>
<dbReference type="EMBL" id="UINC01039779">
    <property type="protein sequence ID" value="SVB38757.1"/>
    <property type="molecule type" value="Genomic_DNA"/>
</dbReference>
<dbReference type="AlphaFoldDB" id="A0A382DMB9"/>
<name>A0A382DMB9_9ZZZZ</name>
<sequence>MAVLTRTHPAAEAINVESIGKDLQFFVVDYTVAVNGSAGPEGAQAATQRAIGDTATVVCIGPLVDSNTQQNFAVEGSDAVVVATLQTAIRALGTVDSINLGSSTVTETKLGILTAAVVT</sequence>
<protein>
    <submittedName>
        <fullName evidence="1">Uncharacterized protein</fullName>
    </submittedName>
</protein>
<evidence type="ECO:0000313" key="1">
    <source>
        <dbReference type="EMBL" id="SVB38757.1"/>
    </source>
</evidence>
<gene>
    <name evidence="1" type="ORF">METZ01_LOCUS191611</name>
</gene>